<organism evidence="1">
    <name type="scientific">Solanum chacoense</name>
    <name type="common">Chaco potato</name>
    <dbReference type="NCBI Taxonomy" id="4108"/>
    <lineage>
        <taxon>Eukaryota</taxon>
        <taxon>Viridiplantae</taxon>
        <taxon>Streptophyta</taxon>
        <taxon>Embryophyta</taxon>
        <taxon>Tracheophyta</taxon>
        <taxon>Spermatophyta</taxon>
        <taxon>Magnoliopsida</taxon>
        <taxon>eudicotyledons</taxon>
        <taxon>Gunneridae</taxon>
        <taxon>Pentapetalae</taxon>
        <taxon>asterids</taxon>
        <taxon>lamiids</taxon>
        <taxon>Solanales</taxon>
        <taxon>Solanaceae</taxon>
        <taxon>Solanoideae</taxon>
        <taxon>Solaneae</taxon>
        <taxon>Solanum</taxon>
    </lineage>
</organism>
<dbReference type="AlphaFoldDB" id="A0A0V0GNE9"/>
<proteinExistence type="predicted"/>
<evidence type="ECO:0000313" key="1">
    <source>
        <dbReference type="EMBL" id="JAP09778.1"/>
    </source>
</evidence>
<protein>
    <submittedName>
        <fullName evidence="1">Putative ovule protein</fullName>
    </submittedName>
</protein>
<sequence length="66" mass="7997">MNCLFDPNTAQAFKFYFHCSWWWLAPNISYQPNTHWNTSSYSYKITNREVVALHRLTIFTYTIQTK</sequence>
<accession>A0A0V0GNE9</accession>
<name>A0A0V0GNE9_SOLCH</name>
<dbReference type="EMBL" id="GEDG01034344">
    <property type="protein sequence ID" value="JAP09778.1"/>
    <property type="molecule type" value="Transcribed_RNA"/>
</dbReference>
<reference evidence="1" key="1">
    <citation type="submission" date="2015-12" db="EMBL/GenBank/DDBJ databases">
        <title>Gene expression during late stages of embryo sac development: a critical building block for successful pollen-pistil interactions.</title>
        <authorList>
            <person name="Liu Y."/>
            <person name="Joly V."/>
            <person name="Sabar M."/>
            <person name="Matton D.P."/>
        </authorList>
    </citation>
    <scope>NUCLEOTIDE SEQUENCE</scope>
</reference>